<dbReference type="InterPro" id="IPR036291">
    <property type="entry name" value="NAD(P)-bd_dom_sf"/>
</dbReference>
<evidence type="ECO:0000259" key="3">
    <source>
        <dbReference type="Pfam" id="PF03446"/>
    </source>
</evidence>
<accession>A0ABR2ULF7</accession>
<dbReference type="SUPFAM" id="SSF51735">
    <property type="entry name" value="NAD(P)-binding Rossmann-fold domains"/>
    <property type="match status" value="1"/>
</dbReference>
<evidence type="ECO:0000256" key="2">
    <source>
        <dbReference type="ARBA" id="ARBA00023027"/>
    </source>
</evidence>
<dbReference type="InterPro" id="IPR029154">
    <property type="entry name" value="HIBADH-like_NADP-bd"/>
</dbReference>
<feature type="domain" description="6-phosphogluconate dehydrogenase NADP-binding" evidence="3">
    <location>
        <begin position="6"/>
        <end position="176"/>
    </location>
</feature>
<dbReference type="SUPFAM" id="SSF48179">
    <property type="entry name" value="6-phosphogluconate dehydrogenase C-terminal domain-like"/>
    <property type="match status" value="1"/>
</dbReference>
<comment type="caution">
    <text evidence="5">The sequence shown here is derived from an EMBL/GenBank/DDBJ whole genome shotgun (WGS) entry which is preliminary data.</text>
</comment>
<evidence type="ECO:0000313" key="6">
    <source>
        <dbReference type="Proteomes" id="UP001408356"/>
    </source>
</evidence>
<feature type="domain" description="3-hydroxyisobutyrate dehydrogenase-like NAD-binding" evidence="4">
    <location>
        <begin position="181"/>
        <end position="301"/>
    </location>
</feature>
<organism evidence="5 6">
    <name type="scientific">Seiridium unicorne</name>
    <dbReference type="NCBI Taxonomy" id="138068"/>
    <lineage>
        <taxon>Eukaryota</taxon>
        <taxon>Fungi</taxon>
        <taxon>Dikarya</taxon>
        <taxon>Ascomycota</taxon>
        <taxon>Pezizomycotina</taxon>
        <taxon>Sordariomycetes</taxon>
        <taxon>Xylariomycetidae</taxon>
        <taxon>Amphisphaeriales</taxon>
        <taxon>Sporocadaceae</taxon>
        <taxon>Seiridium</taxon>
    </lineage>
</organism>
<gene>
    <name evidence="5" type="ORF">SUNI508_10484</name>
</gene>
<dbReference type="InterPro" id="IPR002204">
    <property type="entry name" value="3-OH-isobutyrate_DH-rel_CS"/>
</dbReference>
<reference evidence="5 6" key="1">
    <citation type="journal article" date="2024" name="J. Plant Pathol.">
        <title>Sequence and assembly of the genome of Seiridium unicorne, isolate CBS 538.82, causal agent of cypress canker disease.</title>
        <authorList>
            <person name="Scali E."/>
            <person name="Rocca G.D."/>
            <person name="Danti R."/>
            <person name="Garbelotto M."/>
            <person name="Barberini S."/>
            <person name="Baroncelli R."/>
            <person name="Emiliani G."/>
        </authorList>
    </citation>
    <scope>NUCLEOTIDE SEQUENCE [LARGE SCALE GENOMIC DNA]</scope>
    <source>
        <strain evidence="5 6">BM-138-508</strain>
    </source>
</reference>
<sequence>MDLKAVGFIGLGIMGLPMAKNLSQKLPSNTKLYVFDVVEDAMKNLEAAAANDRVVSCKSAAEVTNHVDVLIVIVPEGKHARAVFLDEKTGVITADISKKILIDCSTIDTETSQHIAAELHSKDPSATFFDAPISGGSLGAENGSLTFMVGCAESSPHWAMLEGLFKMMGKSIFACGSQSMGLVAKLSNNYCSGLIAIATSEAMNVAMKSGMDPRVLAKIFSTSTAQSTICDKWCPVPGVVPTAPSSNEYRGGFKVQLMKKDFSLAVDAAKAVGATLYLGEPGLNVYQAASEDPNCRDRDSRVVFRYLGGNEDWSKSD</sequence>
<keyword evidence="6" id="KW-1185">Reference proteome</keyword>
<protein>
    <submittedName>
        <fullName evidence="5">3-hydroxyisobutyrate dehydrogenase</fullName>
    </submittedName>
</protein>
<proteinExistence type="predicted"/>
<dbReference type="PROSITE" id="PS00895">
    <property type="entry name" value="3_HYDROXYISOBUT_DH"/>
    <property type="match status" value="1"/>
</dbReference>
<keyword evidence="2" id="KW-0520">NAD</keyword>
<dbReference type="InterPro" id="IPR008927">
    <property type="entry name" value="6-PGluconate_DH-like_C_sf"/>
</dbReference>
<keyword evidence="1" id="KW-0560">Oxidoreductase</keyword>
<dbReference type="Proteomes" id="UP001408356">
    <property type="component" value="Unassembled WGS sequence"/>
</dbReference>
<dbReference type="Gene3D" id="1.10.1040.10">
    <property type="entry name" value="N-(1-d-carboxylethyl)-l-norvaline Dehydrogenase, domain 2"/>
    <property type="match status" value="1"/>
</dbReference>
<dbReference type="PANTHER" id="PTHR22981:SF81">
    <property type="entry name" value="DEHYDROGENASE, PUTATIVE-RELATED"/>
    <property type="match status" value="1"/>
</dbReference>
<dbReference type="Pfam" id="PF03446">
    <property type="entry name" value="NAD_binding_2"/>
    <property type="match status" value="1"/>
</dbReference>
<name>A0ABR2ULF7_9PEZI</name>
<dbReference type="PIRSF" id="PIRSF000103">
    <property type="entry name" value="HIBADH"/>
    <property type="match status" value="1"/>
</dbReference>
<dbReference type="InterPro" id="IPR013328">
    <property type="entry name" value="6PGD_dom2"/>
</dbReference>
<evidence type="ECO:0000256" key="1">
    <source>
        <dbReference type="ARBA" id="ARBA00023002"/>
    </source>
</evidence>
<dbReference type="InterPro" id="IPR006115">
    <property type="entry name" value="6PGDH_NADP-bd"/>
</dbReference>
<dbReference type="Pfam" id="PF14833">
    <property type="entry name" value="NAD_binding_11"/>
    <property type="match status" value="1"/>
</dbReference>
<dbReference type="InterPro" id="IPR015815">
    <property type="entry name" value="HIBADH-related"/>
</dbReference>
<dbReference type="EMBL" id="JARVKF010000416">
    <property type="protein sequence ID" value="KAK9415460.1"/>
    <property type="molecule type" value="Genomic_DNA"/>
</dbReference>
<evidence type="ECO:0000313" key="5">
    <source>
        <dbReference type="EMBL" id="KAK9415460.1"/>
    </source>
</evidence>
<dbReference type="PANTHER" id="PTHR22981">
    <property type="entry name" value="3-HYDROXYISOBUTYRATE DEHYDROGENASE-RELATED"/>
    <property type="match status" value="1"/>
</dbReference>
<evidence type="ECO:0000259" key="4">
    <source>
        <dbReference type="Pfam" id="PF14833"/>
    </source>
</evidence>
<dbReference type="Gene3D" id="3.40.50.720">
    <property type="entry name" value="NAD(P)-binding Rossmann-like Domain"/>
    <property type="match status" value="1"/>
</dbReference>